<keyword evidence="1" id="KW-0129">CBS domain</keyword>
<dbReference type="EMBL" id="FMZF01000004">
    <property type="protein sequence ID" value="SDC91919.1"/>
    <property type="molecule type" value="Genomic_DNA"/>
</dbReference>
<evidence type="ECO:0000259" key="3">
    <source>
        <dbReference type="PROSITE" id="PS51371"/>
    </source>
</evidence>
<name>A0A1G6QHR3_9ACTN</name>
<dbReference type="InterPro" id="IPR046342">
    <property type="entry name" value="CBS_dom_sf"/>
</dbReference>
<evidence type="ECO:0000256" key="1">
    <source>
        <dbReference type="PROSITE-ProRule" id="PRU00703"/>
    </source>
</evidence>
<dbReference type="RefSeq" id="WP_245692192.1">
    <property type="nucleotide sequence ID" value="NZ_FMZF01000004.1"/>
</dbReference>
<dbReference type="AlphaFoldDB" id="A0A1G6QHR3"/>
<feature type="domain" description="CBS" evidence="3">
    <location>
        <begin position="18"/>
        <end position="74"/>
    </location>
</feature>
<dbReference type="SUPFAM" id="SSF54631">
    <property type="entry name" value="CBS-domain pair"/>
    <property type="match status" value="1"/>
</dbReference>
<dbReference type="PROSITE" id="PS51371">
    <property type="entry name" value="CBS"/>
    <property type="match status" value="1"/>
</dbReference>
<proteinExistence type="predicted"/>
<evidence type="ECO:0000256" key="2">
    <source>
        <dbReference type="SAM" id="MobiDB-lite"/>
    </source>
</evidence>
<feature type="compositionally biased region" description="Basic and acidic residues" evidence="2">
    <location>
        <begin position="71"/>
        <end position="80"/>
    </location>
</feature>
<dbReference type="Pfam" id="PF00571">
    <property type="entry name" value="CBS"/>
    <property type="match status" value="1"/>
</dbReference>
<evidence type="ECO:0000313" key="4">
    <source>
        <dbReference type="EMBL" id="SDC91919.1"/>
    </source>
</evidence>
<reference evidence="5" key="1">
    <citation type="submission" date="2016-10" db="EMBL/GenBank/DDBJ databases">
        <authorList>
            <person name="Varghese N."/>
            <person name="Submissions S."/>
        </authorList>
    </citation>
    <scope>NUCLEOTIDE SEQUENCE [LARGE SCALE GENOMIC DNA]</scope>
    <source>
        <strain evidence="5">DSM 45421</strain>
    </source>
</reference>
<keyword evidence="5" id="KW-1185">Reference proteome</keyword>
<organism evidence="4 5">
    <name type="scientific">Geodermatophilus telluris</name>
    <dbReference type="NCBI Taxonomy" id="1190417"/>
    <lineage>
        <taxon>Bacteria</taxon>
        <taxon>Bacillati</taxon>
        <taxon>Actinomycetota</taxon>
        <taxon>Actinomycetes</taxon>
        <taxon>Geodermatophilales</taxon>
        <taxon>Geodermatophilaceae</taxon>
        <taxon>Geodermatophilus</taxon>
    </lineage>
</organism>
<protein>
    <submittedName>
        <fullName evidence="4">CBS domain-containing protein</fullName>
    </submittedName>
</protein>
<evidence type="ECO:0000313" key="5">
    <source>
        <dbReference type="Proteomes" id="UP000199416"/>
    </source>
</evidence>
<dbReference type="InterPro" id="IPR000644">
    <property type="entry name" value="CBS_dom"/>
</dbReference>
<gene>
    <name evidence="4" type="ORF">SAMN05660690_2923</name>
</gene>
<sequence>MATGPVAAHRLPVHELLRSRPGPRVRGEDDVAEVARTMLTSRETAVPVVGGDGRLLGLVTAWHCVELVAGARDRDRRREPPTSQDAGDVPRDRG</sequence>
<dbReference type="Proteomes" id="UP000199416">
    <property type="component" value="Unassembled WGS sequence"/>
</dbReference>
<dbReference type="Gene3D" id="3.10.580.10">
    <property type="entry name" value="CBS-domain"/>
    <property type="match status" value="1"/>
</dbReference>
<accession>A0A1G6QHR3</accession>
<feature type="region of interest" description="Disordered" evidence="2">
    <location>
        <begin position="70"/>
        <end position="94"/>
    </location>
</feature>